<keyword evidence="3" id="KW-1185">Reference proteome</keyword>
<dbReference type="OrthoDB" id="6512834at2759"/>
<protein>
    <submittedName>
        <fullName evidence="2">Uncharacterized protein</fullName>
    </submittedName>
</protein>
<evidence type="ECO:0000256" key="1">
    <source>
        <dbReference type="SAM" id="MobiDB-lite"/>
    </source>
</evidence>
<accession>A0A8S3YXL5</accession>
<proteinExistence type="predicted"/>
<dbReference type="EMBL" id="CAJHNH020001192">
    <property type="protein sequence ID" value="CAG5121937.1"/>
    <property type="molecule type" value="Genomic_DNA"/>
</dbReference>
<dbReference type="Proteomes" id="UP000678393">
    <property type="component" value="Unassembled WGS sequence"/>
</dbReference>
<sequence>MASSVSAPVVVRQATKRPHAEVSSSEMPSEQNQQGQSSVKAEVANSTSGPGAKNVDSKVVMESRPTGSGVSELPCADSKVVNSVSSHDLLKKDNTLTLSSENSVENIPKDASSLSDGVDNLVEAKASSSGASSENSTALPLSDSKEVKKTSESASNVPNSNALSLSSQLTSELSVADACKPAESAVEPVEASATGSQNTAMKPNLEDANASSSKTLTDAKSSNSKTELEYGEEPEKKAKVAASTSKNGGRTPEQVLDHMDKTFEQRRKIITKQMPSIPELQELYPDLFTGKQLLLEFQRITKIDIDQKIQEFCVRYATAVIEMARNKKGSAPVLARWEQAKQENDTLRQYWDMVTALCLLPLHFDENFVEMVLEIEEDEEVVPQGKIVPTLVARGNIFRTDEFFLIAENTIVQEFEEFTIAFASLYSSYWVFNMEYPETIANTYNYIQRCIVRQREPGSVPAACKNFTKALLKWNKGKDGK</sequence>
<reference evidence="2" key="1">
    <citation type="submission" date="2021-04" db="EMBL/GenBank/DDBJ databases">
        <authorList>
            <consortium name="Molecular Ecology Group"/>
        </authorList>
    </citation>
    <scope>NUCLEOTIDE SEQUENCE</scope>
</reference>
<organism evidence="2 3">
    <name type="scientific">Candidula unifasciata</name>
    <dbReference type="NCBI Taxonomy" id="100452"/>
    <lineage>
        <taxon>Eukaryota</taxon>
        <taxon>Metazoa</taxon>
        <taxon>Spiralia</taxon>
        <taxon>Lophotrochozoa</taxon>
        <taxon>Mollusca</taxon>
        <taxon>Gastropoda</taxon>
        <taxon>Heterobranchia</taxon>
        <taxon>Euthyneura</taxon>
        <taxon>Panpulmonata</taxon>
        <taxon>Eupulmonata</taxon>
        <taxon>Stylommatophora</taxon>
        <taxon>Helicina</taxon>
        <taxon>Helicoidea</taxon>
        <taxon>Geomitridae</taxon>
        <taxon>Candidula</taxon>
    </lineage>
</organism>
<dbReference type="PANTHER" id="PTHR31025:SF9">
    <property type="entry name" value="SI:DKEY-286J15.1"/>
    <property type="match status" value="1"/>
</dbReference>
<evidence type="ECO:0000313" key="3">
    <source>
        <dbReference type="Proteomes" id="UP000678393"/>
    </source>
</evidence>
<feature type="compositionally biased region" description="Polar residues" evidence="1">
    <location>
        <begin position="22"/>
        <end position="49"/>
    </location>
</feature>
<evidence type="ECO:0000313" key="2">
    <source>
        <dbReference type="EMBL" id="CAG5121937.1"/>
    </source>
</evidence>
<name>A0A8S3YXL5_9EUPU</name>
<feature type="compositionally biased region" description="Low complexity" evidence="1">
    <location>
        <begin position="124"/>
        <end position="138"/>
    </location>
</feature>
<feature type="compositionally biased region" description="Polar residues" evidence="1">
    <location>
        <begin position="209"/>
        <end position="225"/>
    </location>
</feature>
<feature type="region of interest" description="Disordered" evidence="1">
    <location>
        <begin position="1"/>
        <end position="163"/>
    </location>
</feature>
<feature type="compositionally biased region" description="Polar residues" evidence="1">
    <location>
        <begin position="95"/>
        <end position="105"/>
    </location>
</feature>
<comment type="caution">
    <text evidence="2">The sequence shown here is derived from an EMBL/GenBank/DDBJ whole genome shotgun (WGS) entry which is preliminary data.</text>
</comment>
<gene>
    <name evidence="2" type="ORF">CUNI_LOCUS7495</name>
</gene>
<dbReference type="PANTHER" id="PTHR31025">
    <property type="entry name" value="SI:CH211-196P9.1-RELATED"/>
    <property type="match status" value="1"/>
</dbReference>
<feature type="region of interest" description="Disordered" evidence="1">
    <location>
        <begin position="186"/>
        <end position="253"/>
    </location>
</feature>
<feature type="compositionally biased region" description="Polar residues" evidence="1">
    <location>
        <begin position="152"/>
        <end position="162"/>
    </location>
</feature>
<dbReference type="AlphaFoldDB" id="A0A8S3YXL5"/>